<dbReference type="OrthoDB" id="1421156at2759"/>
<feature type="non-terminal residue" evidence="2">
    <location>
        <position position="1"/>
    </location>
</feature>
<name>A0A0L6UT35_9BASI</name>
<accession>A0A0L6UT35</accession>
<protein>
    <submittedName>
        <fullName evidence="2">Uncharacterized protein</fullName>
    </submittedName>
</protein>
<gene>
    <name evidence="2" type="ORF">VP01_3854g1</name>
</gene>
<evidence type="ECO:0000313" key="2">
    <source>
        <dbReference type="EMBL" id="KNZ51703.1"/>
    </source>
</evidence>
<feature type="region of interest" description="Disordered" evidence="1">
    <location>
        <begin position="400"/>
        <end position="461"/>
    </location>
</feature>
<feature type="compositionally biased region" description="Basic and acidic residues" evidence="1">
    <location>
        <begin position="400"/>
        <end position="413"/>
    </location>
</feature>
<keyword evidence="3" id="KW-1185">Reference proteome</keyword>
<feature type="compositionally biased region" description="Basic and acidic residues" evidence="1">
    <location>
        <begin position="450"/>
        <end position="461"/>
    </location>
</feature>
<reference evidence="2 3" key="1">
    <citation type="submission" date="2015-08" db="EMBL/GenBank/DDBJ databases">
        <title>Next Generation Sequencing and Analysis of the Genome of Puccinia sorghi L Schw, the Causal Agent of Maize Common Rust.</title>
        <authorList>
            <person name="Rochi L."/>
            <person name="Burguener G."/>
            <person name="Darino M."/>
            <person name="Turjanski A."/>
            <person name="Kreff E."/>
            <person name="Dieguez M.J."/>
            <person name="Sacco F."/>
        </authorList>
    </citation>
    <scope>NUCLEOTIDE SEQUENCE [LARGE SCALE GENOMIC DNA]</scope>
    <source>
        <strain evidence="2 3">RO10H11247</strain>
    </source>
</reference>
<dbReference type="Proteomes" id="UP000037035">
    <property type="component" value="Unassembled WGS sequence"/>
</dbReference>
<dbReference type="VEuPathDB" id="FungiDB:VP01_3854g1"/>
<organism evidence="2 3">
    <name type="scientific">Puccinia sorghi</name>
    <dbReference type="NCBI Taxonomy" id="27349"/>
    <lineage>
        <taxon>Eukaryota</taxon>
        <taxon>Fungi</taxon>
        <taxon>Dikarya</taxon>
        <taxon>Basidiomycota</taxon>
        <taxon>Pucciniomycotina</taxon>
        <taxon>Pucciniomycetes</taxon>
        <taxon>Pucciniales</taxon>
        <taxon>Pucciniaceae</taxon>
        <taxon>Puccinia</taxon>
    </lineage>
</organism>
<proteinExistence type="predicted"/>
<dbReference type="EMBL" id="LAVV01008895">
    <property type="protein sequence ID" value="KNZ51703.1"/>
    <property type="molecule type" value="Genomic_DNA"/>
</dbReference>
<feature type="region of interest" description="Disordered" evidence="1">
    <location>
        <begin position="16"/>
        <end position="43"/>
    </location>
</feature>
<evidence type="ECO:0000313" key="3">
    <source>
        <dbReference type="Proteomes" id="UP000037035"/>
    </source>
</evidence>
<evidence type="ECO:0000256" key="1">
    <source>
        <dbReference type="SAM" id="MobiDB-lite"/>
    </source>
</evidence>
<sequence>VWRLEIIPRVPLSFSSPSSLTTSPLESGRSPPPHKIQRKDFPAPRVAHFTSTEPSTTPSKKFGKKNSKAKLQLRHSLMLLGQFNSFSFLIQDPLIFLKKNKHHASHPPHNWPDSNKQDILNWLLFPDVQKQRWAHLCAWHINKKILRNLKKHFPPGDSTSLEQFMKLWNSTTHSKTMESYKERLSEIKKFLSKLPAVIEYLKKLILPLKEYSFHSGDLLLFWKYLCHAVDHQISHPHEFIGKYSIKTLTHIPRHFFSLPQEGSKHARIAVQKKLKILEKKDLTEPCFLTFFKGSRIPCSHMIGEILEECEHLEPEYFHPQWLLDHNPEFSEVQEDTPEFYLKEELACLHLILDNEHLIFGQFHQILASTHISSRVQAPEVKEKIKGRLAQIQDQLEKDQKKFSAVEKKRKSESIKSPSGKKLKMKKEYDREGGNYGNNEEESENEEQDEVNMKEKDKGDQNKVDVELDTFSCIKEKKIKTNPTCHCLNKKFF</sequence>
<comment type="caution">
    <text evidence="2">The sequence shown here is derived from an EMBL/GenBank/DDBJ whole genome shotgun (WGS) entry which is preliminary data.</text>
</comment>
<feature type="compositionally biased region" description="Low complexity" evidence="1">
    <location>
        <begin position="16"/>
        <end position="27"/>
    </location>
</feature>
<dbReference type="AlphaFoldDB" id="A0A0L6UT35"/>
<feature type="compositionally biased region" description="Acidic residues" evidence="1">
    <location>
        <begin position="438"/>
        <end position="449"/>
    </location>
</feature>